<dbReference type="PANTHER" id="PTHR20426:SF0">
    <property type="entry name" value="18S RRNA AMINOCARBOXYPROPYLTRANSFERASE"/>
    <property type="match status" value="1"/>
</dbReference>
<dbReference type="Pfam" id="PF04034">
    <property type="entry name" value="Ribo_biogen_C"/>
    <property type="match status" value="1"/>
</dbReference>
<dbReference type="PROSITE" id="PS50011">
    <property type="entry name" value="PROTEIN_KINASE_DOM"/>
    <property type="match status" value="1"/>
</dbReference>
<keyword evidence="9" id="KW-0547">Nucleotide-binding</keyword>
<dbReference type="NCBIfam" id="TIGR03724">
    <property type="entry name" value="arch_bud32"/>
    <property type="match status" value="1"/>
</dbReference>
<dbReference type="STRING" id="51028.A0A0N4V212"/>
<evidence type="ECO:0000256" key="9">
    <source>
        <dbReference type="ARBA" id="ARBA00022741"/>
    </source>
</evidence>
<dbReference type="EMBL" id="UXUI01007667">
    <property type="protein sequence ID" value="VDD88583.1"/>
    <property type="molecule type" value="Genomic_DNA"/>
</dbReference>
<evidence type="ECO:0000313" key="18">
    <source>
        <dbReference type="WBParaSite" id="EVEC_0000401801-mRNA-1"/>
    </source>
</evidence>
<dbReference type="GO" id="GO:0000408">
    <property type="term" value="C:EKC/KEOPS complex"/>
    <property type="evidence" value="ECO:0007669"/>
    <property type="project" value="UniProtKB-ARBA"/>
</dbReference>
<comment type="function">
    <text evidence="14">Aminocarboxypropyltransferase that catalyzes the aminocarboxypropyl transfer on pseudouridine in 18S rRNA. It constitutes the last step in biosynthesis of the hypermodified N1-methyl-N3-(3-amino-3-carboxypropyl) pseudouridine (m1acp3-Psi).</text>
</comment>
<dbReference type="GO" id="GO:0030490">
    <property type="term" value="P:maturation of SSU-rRNA"/>
    <property type="evidence" value="ECO:0007669"/>
    <property type="project" value="TreeGrafter"/>
</dbReference>
<evidence type="ECO:0000313" key="17">
    <source>
        <dbReference type="Proteomes" id="UP000274131"/>
    </source>
</evidence>
<keyword evidence="6 14" id="KW-0808">Transferase</keyword>
<comment type="caution">
    <text evidence="14">Lacks conserved residue(s) required for the propagation of feature annotation.</text>
</comment>
<dbReference type="InterPro" id="IPR022495">
    <property type="entry name" value="Bud32"/>
</dbReference>
<dbReference type="OrthoDB" id="3399at2759"/>
<evidence type="ECO:0000256" key="2">
    <source>
        <dbReference type="ARBA" id="ARBA00022490"/>
    </source>
</evidence>
<dbReference type="Pfam" id="PF04068">
    <property type="entry name" value="Fer4_RLI"/>
    <property type="match status" value="1"/>
</dbReference>
<dbReference type="InterPro" id="IPR008266">
    <property type="entry name" value="Tyr_kinase_AS"/>
</dbReference>
<dbReference type="Pfam" id="PF06293">
    <property type="entry name" value="Kdo"/>
    <property type="match status" value="1"/>
</dbReference>
<dbReference type="Proteomes" id="UP000274131">
    <property type="component" value="Unassembled WGS sequence"/>
</dbReference>
<keyword evidence="3 14" id="KW-0690">Ribosome biogenesis</keyword>
<dbReference type="FunFam" id="3.30.200.20:FF:000201">
    <property type="entry name" value="TP53-regulating kinase isoform X1"/>
    <property type="match status" value="1"/>
</dbReference>
<comment type="catalytic activity">
    <reaction evidence="13">
        <text>L-seryl-[protein] + ATP = O-phospho-L-seryl-[protein] + ADP + H(+)</text>
        <dbReference type="Rhea" id="RHEA:17989"/>
        <dbReference type="Rhea" id="RHEA-COMP:9863"/>
        <dbReference type="Rhea" id="RHEA-COMP:11604"/>
        <dbReference type="ChEBI" id="CHEBI:15378"/>
        <dbReference type="ChEBI" id="CHEBI:29999"/>
        <dbReference type="ChEBI" id="CHEBI:30616"/>
        <dbReference type="ChEBI" id="CHEBI:83421"/>
        <dbReference type="ChEBI" id="CHEBI:456216"/>
        <dbReference type="EC" id="2.7.11.1"/>
    </reaction>
</comment>
<comment type="similarity">
    <text evidence="14">Belongs to the TDD superfamily. TSR3 family.</text>
</comment>
<comment type="catalytic activity">
    <reaction evidence="14">
        <text>an N(1)-methylpseudouridine in rRNA + S-adenosyl-L-methionine = N(1)-methyl-N(3)-[(3S)-3-amino-3-carboxypropyl]pseudouridine in rRNA + S-methyl-5'-thioadenosine + H(+)</text>
        <dbReference type="Rhea" id="RHEA:63296"/>
        <dbReference type="Rhea" id="RHEA-COMP:11634"/>
        <dbReference type="Rhea" id="RHEA-COMP:16310"/>
        <dbReference type="ChEBI" id="CHEBI:15378"/>
        <dbReference type="ChEBI" id="CHEBI:17509"/>
        <dbReference type="ChEBI" id="CHEBI:59789"/>
        <dbReference type="ChEBI" id="CHEBI:74890"/>
        <dbReference type="ChEBI" id="CHEBI:146234"/>
        <dbReference type="EC" id="2.5.1.157"/>
    </reaction>
</comment>
<evidence type="ECO:0000259" key="15">
    <source>
        <dbReference type="PROSITE" id="PS50011"/>
    </source>
</evidence>
<dbReference type="PROSITE" id="PS00109">
    <property type="entry name" value="PROTEIN_KINASE_TYR"/>
    <property type="match status" value="1"/>
</dbReference>
<dbReference type="InterPro" id="IPR011009">
    <property type="entry name" value="Kinase-like_dom_sf"/>
</dbReference>
<organism evidence="18">
    <name type="scientific">Enterobius vermicularis</name>
    <name type="common">Human pinworm</name>
    <dbReference type="NCBI Taxonomy" id="51028"/>
    <lineage>
        <taxon>Eukaryota</taxon>
        <taxon>Metazoa</taxon>
        <taxon>Ecdysozoa</taxon>
        <taxon>Nematoda</taxon>
        <taxon>Chromadorea</taxon>
        <taxon>Rhabditida</taxon>
        <taxon>Spirurina</taxon>
        <taxon>Oxyuridomorpha</taxon>
        <taxon>Oxyuroidea</taxon>
        <taxon>Oxyuridae</taxon>
        <taxon>Enterobius</taxon>
    </lineage>
</organism>
<evidence type="ECO:0000256" key="4">
    <source>
        <dbReference type="ARBA" id="ARBA00022527"/>
    </source>
</evidence>
<dbReference type="WBParaSite" id="EVEC_0000401801-mRNA-1">
    <property type="protein sequence ID" value="EVEC_0000401801-mRNA-1"/>
    <property type="gene ID" value="EVEC_0000401801"/>
</dbReference>
<evidence type="ECO:0000256" key="7">
    <source>
        <dbReference type="ARBA" id="ARBA00022691"/>
    </source>
</evidence>
<dbReference type="InterPro" id="IPR007177">
    <property type="entry name" value="Tsr3_C"/>
</dbReference>
<dbReference type="InterPro" id="IPR022968">
    <property type="entry name" value="Tsr3-like"/>
</dbReference>
<dbReference type="AlphaFoldDB" id="A0A0N4V212"/>
<evidence type="ECO:0000256" key="6">
    <source>
        <dbReference type="ARBA" id="ARBA00022679"/>
    </source>
</evidence>
<evidence type="ECO:0000313" key="16">
    <source>
        <dbReference type="EMBL" id="VDD88583.1"/>
    </source>
</evidence>
<dbReference type="SUPFAM" id="SSF56112">
    <property type="entry name" value="Protein kinase-like (PK-like)"/>
    <property type="match status" value="1"/>
</dbReference>
<dbReference type="Gene3D" id="1.10.510.10">
    <property type="entry name" value="Transferase(Phosphotransferase) domain 1"/>
    <property type="match status" value="1"/>
</dbReference>
<sequence>MVGYGVRARASGYHGRSKFRVKNKRKADKSYAENVSELAADSSRAISDIVTVGAIPLLTCFNVLTTAVFSLNLFRQPTRVFYAGEVAKQLSFVTPYQNLSFVKLVWFEAAVNSRYSSGVFDFRQCDPKRCSGRKLMRLGFLKPLRLGSKFPGLVLSPSATAVLSPKDSDFVKLRGLAVIDCSWKQVDHTELHRVKAVEHRLLPYLVASNPVNYGKPCKLTCVEALAAALCIVGLPTDAEFVLSKFKWGANFLKMNEDLLKGYASCQNADEVIEYQFKSLQNLEDEEEINRKLKLDSGMATGNGIGEDMDRIYGYSCEQQPFKQGAEARLYKCVYLGRPGVMKERFKKSYRHPNLDENLTKDRLRSELRSLCRCKTVQYLRVDVPAVYFVDSERNLFIMERIEDEVSAKDFIESLRTRSDFIVCSLSLHHSLLFQKVFQDVVSSFGNLIGSVIGKIHSEGIMHGDLTTSNMLLRYGNPERLVIIDFGLTERNASVESKGVDLFVLEKAIISTHANVEFFFDAILKGYKGVSEKQYQAVHKKLEEIRLRGRKREMVG</sequence>
<keyword evidence="10" id="KW-0418">Kinase</keyword>
<dbReference type="GO" id="GO:0008033">
    <property type="term" value="P:tRNA processing"/>
    <property type="evidence" value="ECO:0007669"/>
    <property type="project" value="UniProtKB-KW"/>
</dbReference>
<dbReference type="GO" id="GO:0000455">
    <property type="term" value="P:enzyme-directed rRNA pseudouridine synthesis"/>
    <property type="evidence" value="ECO:0007669"/>
    <property type="project" value="UniProtKB-UniRule"/>
</dbReference>
<evidence type="ECO:0000256" key="5">
    <source>
        <dbReference type="ARBA" id="ARBA00022552"/>
    </source>
</evidence>
<dbReference type="GO" id="GO:1904047">
    <property type="term" value="F:S-adenosyl-L-methionine binding"/>
    <property type="evidence" value="ECO:0007669"/>
    <property type="project" value="UniProtKB-UniRule"/>
</dbReference>
<feature type="binding site" evidence="14">
    <location>
        <position position="131"/>
    </location>
    <ligand>
        <name>S-adenosyl-L-methionine</name>
        <dbReference type="ChEBI" id="CHEBI:59789"/>
    </ligand>
</feature>
<comment type="catalytic activity">
    <reaction evidence="12">
        <text>L-threonyl-[protein] + ATP = O-phospho-L-threonyl-[protein] + ADP + H(+)</text>
        <dbReference type="Rhea" id="RHEA:46608"/>
        <dbReference type="Rhea" id="RHEA-COMP:11060"/>
        <dbReference type="Rhea" id="RHEA-COMP:11605"/>
        <dbReference type="ChEBI" id="CHEBI:15378"/>
        <dbReference type="ChEBI" id="CHEBI:30013"/>
        <dbReference type="ChEBI" id="CHEBI:30616"/>
        <dbReference type="ChEBI" id="CHEBI:61977"/>
        <dbReference type="ChEBI" id="CHEBI:456216"/>
        <dbReference type="EC" id="2.7.11.1"/>
    </reaction>
</comment>
<reference evidence="16 17" key="2">
    <citation type="submission" date="2018-10" db="EMBL/GenBank/DDBJ databases">
        <authorList>
            <consortium name="Pathogen Informatics"/>
        </authorList>
    </citation>
    <scope>NUCLEOTIDE SEQUENCE [LARGE SCALE GENOMIC DNA]</scope>
</reference>
<protein>
    <recommendedName>
        <fullName evidence="14">18S rRNA aminocarboxypropyltransferase</fullName>
        <ecNumber evidence="14">2.5.1.157</ecNumber>
    </recommendedName>
</protein>
<dbReference type="GO" id="GO:0004674">
    <property type="term" value="F:protein serine/threonine kinase activity"/>
    <property type="evidence" value="ECO:0007669"/>
    <property type="project" value="UniProtKB-KW"/>
</dbReference>
<proteinExistence type="inferred from homology"/>
<dbReference type="PANTHER" id="PTHR20426">
    <property type="entry name" value="RIBOSOME BIOGENESIS PROTEIN TSR3 HOMOLOG"/>
    <property type="match status" value="1"/>
</dbReference>
<evidence type="ECO:0000256" key="1">
    <source>
        <dbReference type="ARBA" id="ARBA00010630"/>
    </source>
</evidence>
<keyword evidence="2" id="KW-0963">Cytoplasm</keyword>
<keyword evidence="17" id="KW-1185">Reference proteome</keyword>
<keyword evidence="5 14" id="KW-0698">rRNA processing</keyword>
<evidence type="ECO:0000256" key="14">
    <source>
        <dbReference type="HAMAP-Rule" id="MF_03146"/>
    </source>
</evidence>
<accession>A0A0N4V212</accession>
<dbReference type="GO" id="GO:0005524">
    <property type="term" value="F:ATP binding"/>
    <property type="evidence" value="ECO:0007669"/>
    <property type="project" value="UniProtKB-KW"/>
</dbReference>
<keyword evidence="7 14" id="KW-0949">S-adenosyl-L-methionine</keyword>
<evidence type="ECO:0000256" key="3">
    <source>
        <dbReference type="ARBA" id="ARBA00022517"/>
    </source>
</evidence>
<feature type="binding site" evidence="14">
    <location>
        <position position="202"/>
    </location>
    <ligand>
        <name>S-adenosyl-L-methionine</name>
        <dbReference type="ChEBI" id="CHEBI:59789"/>
    </ligand>
</feature>
<keyword evidence="11" id="KW-0067">ATP-binding</keyword>
<dbReference type="HAMAP" id="MF_01116">
    <property type="entry name" value="TSR3"/>
    <property type="match status" value="1"/>
</dbReference>
<dbReference type="Gene3D" id="3.30.200.20">
    <property type="entry name" value="Phosphorylase Kinase, domain 1"/>
    <property type="match status" value="1"/>
</dbReference>
<dbReference type="GO" id="GO:0106388">
    <property type="term" value="F:rRNA small subunit aminocarboxypropyltransferase activity"/>
    <property type="evidence" value="ECO:0007669"/>
    <property type="project" value="UniProtKB-EC"/>
</dbReference>
<evidence type="ECO:0000256" key="13">
    <source>
        <dbReference type="ARBA" id="ARBA00048679"/>
    </source>
</evidence>
<name>A0A0N4V212_ENTVE</name>
<feature type="domain" description="Protein kinase" evidence="15">
    <location>
        <begin position="315"/>
        <end position="555"/>
    </location>
</feature>
<dbReference type="EC" id="2.5.1.157" evidence="14"/>
<dbReference type="NCBIfam" id="NF002621">
    <property type="entry name" value="PRK02287.1"/>
    <property type="match status" value="1"/>
</dbReference>
<dbReference type="InterPro" id="IPR007209">
    <property type="entry name" value="RNaseL-inhib-like_metal-bd_dom"/>
</dbReference>
<dbReference type="InterPro" id="IPR000719">
    <property type="entry name" value="Prot_kinase_dom"/>
</dbReference>
<evidence type="ECO:0000256" key="11">
    <source>
        <dbReference type="ARBA" id="ARBA00022840"/>
    </source>
</evidence>
<evidence type="ECO:0000256" key="12">
    <source>
        <dbReference type="ARBA" id="ARBA00047899"/>
    </source>
</evidence>
<keyword evidence="8" id="KW-0819">tRNA processing</keyword>
<comment type="similarity">
    <text evidence="1">Belongs to the protein kinase superfamily. BUD32 family.</text>
</comment>
<reference evidence="18" key="1">
    <citation type="submission" date="2016-03" db="UniProtKB">
        <authorList>
            <consortium name="WormBaseParasite"/>
        </authorList>
    </citation>
    <scope>IDENTIFICATION</scope>
</reference>
<gene>
    <name evidence="16" type="ORF">EVEC_LOCUS3726</name>
</gene>
<feature type="binding site" evidence="14">
    <location>
        <position position="179"/>
    </location>
    <ligand>
        <name>S-adenosyl-L-methionine</name>
        <dbReference type="ChEBI" id="CHEBI:59789"/>
    </ligand>
</feature>
<evidence type="ECO:0000256" key="8">
    <source>
        <dbReference type="ARBA" id="ARBA00022694"/>
    </source>
</evidence>
<evidence type="ECO:0000256" key="10">
    <source>
        <dbReference type="ARBA" id="ARBA00022777"/>
    </source>
</evidence>
<keyword evidence="4" id="KW-0723">Serine/threonine-protein kinase</keyword>